<dbReference type="EMBL" id="VOBL01000001">
    <property type="protein sequence ID" value="KAA0979895.1"/>
    <property type="molecule type" value="Genomic_DNA"/>
</dbReference>
<dbReference type="AlphaFoldDB" id="A0A5B0EP17"/>
<dbReference type="OrthoDB" id="3233612at2"/>
<name>A0A5B0EP17_9MICC</name>
<dbReference type="RefSeq" id="WP_149618441.1">
    <property type="nucleotide sequence ID" value="NZ_VOBL01000001.1"/>
</dbReference>
<comment type="caution">
    <text evidence="1">The sequence shown here is derived from an EMBL/GenBank/DDBJ whole genome shotgun (WGS) entry which is preliminary data.</text>
</comment>
<evidence type="ECO:0000313" key="1">
    <source>
        <dbReference type="EMBL" id="KAA0979895.1"/>
    </source>
</evidence>
<proteinExistence type="predicted"/>
<accession>A0A5B0EP17</accession>
<evidence type="ECO:0000313" key="2">
    <source>
        <dbReference type="Proteomes" id="UP000323856"/>
    </source>
</evidence>
<gene>
    <name evidence="1" type="ORF">FQ154_01675</name>
</gene>
<sequence>MTTEYNVFKTDAGWATKRQGAQRAASISPTQAQAYEAAKGFVSNAGGGEVSVHGVNGKIRDKNTIKPAVDPKKTEG</sequence>
<dbReference type="Proteomes" id="UP000323856">
    <property type="component" value="Unassembled WGS sequence"/>
</dbReference>
<organism evidence="1 2">
    <name type="scientific">Paeniglutamicibacter gangotriensis</name>
    <dbReference type="NCBI Taxonomy" id="254787"/>
    <lineage>
        <taxon>Bacteria</taxon>
        <taxon>Bacillati</taxon>
        <taxon>Actinomycetota</taxon>
        <taxon>Actinomycetes</taxon>
        <taxon>Micrococcales</taxon>
        <taxon>Micrococcaceae</taxon>
        <taxon>Paeniglutamicibacter</taxon>
    </lineage>
</organism>
<reference evidence="1 2" key="1">
    <citation type="submission" date="2019-07" db="EMBL/GenBank/DDBJ databases">
        <title>Analysis of the biochemical properties, biological activity and biotechnological potential of siderophores and biosurfactants produced by Antarctic psychrotolerant bacteria.</title>
        <authorList>
            <person name="Styczynski M."/>
            <person name="Krucon T."/>
            <person name="Decewicz P."/>
            <person name="Dziewit L."/>
        </authorList>
    </citation>
    <scope>NUCLEOTIDE SEQUENCE [LARGE SCALE GENOMIC DNA]</scope>
    <source>
        <strain evidence="1 2">ANT_H27</strain>
    </source>
</reference>
<dbReference type="Pfam" id="PF09954">
    <property type="entry name" value="DUF2188"/>
    <property type="match status" value="1"/>
</dbReference>
<dbReference type="InterPro" id="IPR018691">
    <property type="entry name" value="DUF2188"/>
</dbReference>
<protein>
    <submittedName>
        <fullName evidence="1">DUF2188 domain-containing protein</fullName>
    </submittedName>
</protein>